<comment type="subcellular location">
    <subcellularLocation>
        <location evidence="1">Bacterial flagellum</location>
    </subcellularLocation>
    <subcellularLocation>
        <location evidence="2">Secreted</location>
    </subcellularLocation>
</comment>
<dbReference type="Proteomes" id="UP000244930">
    <property type="component" value="Chromosome"/>
</dbReference>
<dbReference type="GO" id="GO:0044780">
    <property type="term" value="P:bacterial-type flagellum assembly"/>
    <property type="evidence" value="ECO:0007669"/>
    <property type="project" value="InterPro"/>
</dbReference>
<dbReference type="PRINTS" id="PR01005">
    <property type="entry name" value="FLGHOOKAP1"/>
</dbReference>
<keyword evidence="6" id="KW-0975">Bacterial flagellum</keyword>
<dbReference type="InterPro" id="IPR049119">
    <property type="entry name" value="FlgK_D2-like"/>
</dbReference>
<keyword evidence="10" id="KW-0966">Cell projection</keyword>
<dbReference type="AlphaFoldDB" id="A0A2U8GLF0"/>
<dbReference type="InterPro" id="IPR053927">
    <property type="entry name" value="FlgK_helical"/>
</dbReference>
<feature type="domain" description="Flagellar hook-associated protein FlgK helical" evidence="9">
    <location>
        <begin position="92"/>
        <end position="328"/>
    </location>
</feature>
<dbReference type="NCBIfam" id="TIGR02492">
    <property type="entry name" value="flgK_ends"/>
    <property type="match status" value="1"/>
</dbReference>
<evidence type="ECO:0000256" key="3">
    <source>
        <dbReference type="ARBA" id="ARBA00009677"/>
    </source>
</evidence>
<dbReference type="EMBL" id="CP022187">
    <property type="protein sequence ID" value="AWI73983.1"/>
    <property type="molecule type" value="Genomic_DNA"/>
</dbReference>
<feature type="domain" description="Flagellar hook-associated protein 1 D2-like" evidence="8">
    <location>
        <begin position="343"/>
        <end position="397"/>
    </location>
</feature>
<comment type="similarity">
    <text evidence="3">Belongs to the flagella basal body rod proteins family.</text>
</comment>
<dbReference type="GO" id="GO:0009424">
    <property type="term" value="C:bacterial-type flagellum hook"/>
    <property type="evidence" value="ECO:0007669"/>
    <property type="project" value="InterPro"/>
</dbReference>
<evidence type="ECO:0000256" key="5">
    <source>
        <dbReference type="ARBA" id="ARBA00022525"/>
    </source>
</evidence>
<evidence type="ECO:0000313" key="10">
    <source>
        <dbReference type="EMBL" id="AWI73983.1"/>
    </source>
</evidence>
<dbReference type="InterPro" id="IPR010930">
    <property type="entry name" value="Flg_bb/hook_C_dom"/>
</dbReference>
<dbReference type="GO" id="GO:0005576">
    <property type="term" value="C:extracellular region"/>
    <property type="evidence" value="ECO:0007669"/>
    <property type="project" value="UniProtKB-SubCell"/>
</dbReference>
<protein>
    <recommendedName>
        <fullName evidence="4">Flagellar hook-associated protein 1</fullName>
    </recommendedName>
</protein>
<evidence type="ECO:0000259" key="7">
    <source>
        <dbReference type="Pfam" id="PF06429"/>
    </source>
</evidence>
<dbReference type="SUPFAM" id="SSF64518">
    <property type="entry name" value="Phase 1 flagellin"/>
    <property type="match status" value="2"/>
</dbReference>
<reference evidence="10 11" key="1">
    <citation type="submission" date="2017-06" db="EMBL/GenBank/DDBJ databases">
        <title>Azoarcus.</title>
        <authorList>
            <person name="Woo J.-H."/>
            <person name="Kim H.-S."/>
        </authorList>
    </citation>
    <scope>NUCLEOTIDE SEQUENCE [LARGE SCALE GENOMIC DNA]</scope>
    <source>
        <strain evidence="10 11">TSPY31</strain>
    </source>
</reference>
<dbReference type="Pfam" id="PF06429">
    <property type="entry name" value="Flg_bbr_C"/>
    <property type="match status" value="1"/>
</dbReference>
<sequence length="662" mass="68341">MAGLLNIGLTGLNAAQAQLVTTSHNITNAGVDGYHRQSVIQSNAAPQFSGVGFFGQGTQIASVTRSYNQYLENQVLNSNASLASFSSYNSQISQINNLLGDSTSGLSPALETFFAGVQEVASNPTSLASRQSLISGAEAMVSRFQSMDARLSEIRSGLEGEIASTVTQINTYAGAIAEMNQRIATAQVAGPSVAANDLLDQREQLVSELNKLVKVSAVTESNGSVSVFMGSGQSLVVGSTVNKLATVQDPSDPQRSMIAITSDSGASNTLPESLISGGALSGLLAFRRESLDPAQNTLGLVALGIAETFNAQHQLGTDLDGVLGGAFFNSPAPTVMPAISSARVAIEDVSQLSSSDYLLTWDGTNYSMKTVGGSAIALTLQADGSYSGGGINFSISNPSQIPPTGLLIQPTRYAASNLSVAISDPRKVAAGDPVSVAPGNYSGAVSDRIEGVKTLSVGGIDANSDGLADFSPITLSFSANAFTASSGTLERYDASAGSWVASGAYNPATDSSGARFRVTDAQGGVDYSFEFTAVGAWASGESLVFSPTAAGVSDNRNAVALGALQTSKLMFAGSSGTATATFQSVYAQMVTQVGNKTREVQVNEKAQETLLTQATDARDGLSGVNLDEEAANLMRYQMAYQSAAKVMSVAQTLFDEVLAISR</sequence>
<accession>A0A2U8GLF0</accession>
<evidence type="ECO:0000256" key="1">
    <source>
        <dbReference type="ARBA" id="ARBA00004365"/>
    </source>
</evidence>
<evidence type="ECO:0000259" key="8">
    <source>
        <dbReference type="Pfam" id="PF21158"/>
    </source>
</evidence>
<evidence type="ECO:0000256" key="6">
    <source>
        <dbReference type="ARBA" id="ARBA00023143"/>
    </source>
</evidence>
<gene>
    <name evidence="10" type="ORF">CEW83_01065</name>
</gene>
<keyword evidence="11" id="KW-1185">Reference proteome</keyword>
<dbReference type="KEGG" id="acom:CEW83_01065"/>
<proteinExistence type="inferred from homology"/>
<dbReference type="Pfam" id="PF22638">
    <property type="entry name" value="FlgK_D1"/>
    <property type="match status" value="1"/>
</dbReference>
<dbReference type="Pfam" id="PF21158">
    <property type="entry name" value="flgK_1st_1"/>
    <property type="match status" value="1"/>
</dbReference>
<dbReference type="RefSeq" id="WP_108947691.1">
    <property type="nucleotide sequence ID" value="NZ_CP022187.1"/>
</dbReference>
<dbReference type="GO" id="GO:0005198">
    <property type="term" value="F:structural molecule activity"/>
    <property type="evidence" value="ECO:0007669"/>
    <property type="project" value="InterPro"/>
</dbReference>
<evidence type="ECO:0000259" key="9">
    <source>
        <dbReference type="Pfam" id="PF22638"/>
    </source>
</evidence>
<name>A0A2U8GLF0_9RHOO</name>
<organism evidence="10 11">
    <name type="scientific">Parazoarcus communis</name>
    <dbReference type="NCBI Taxonomy" id="41977"/>
    <lineage>
        <taxon>Bacteria</taxon>
        <taxon>Pseudomonadati</taxon>
        <taxon>Pseudomonadota</taxon>
        <taxon>Betaproteobacteria</taxon>
        <taxon>Rhodocyclales</taxon>
        <taxon>Zoogloeaceae</taxon>
        <taxon>Parazoarcus</taxon>
    </lineage>
</organism>
<feature type="domain" description="Flagellar basal-body/hook protein C-terminal" evidence="7">
    <location>
        <begin position="622"/>
        <end position="658"/>
    </location>
</feature>
<evidence type="ECO:0000313" key="11">
    <source>
        <dbReference type="Proteomes" id="UP000244930"/>
    </source>
</evidence>
<dbReference type="PANTHER" id="PTHR30033">
    <property type="entry name" value="FLAGELLAR HOOK-ASSOCIATED PROTEIN 1"/>
    <property type="match status" value="1"/>
</dbReference>
<evidence type="ECO:0000256" key="4">
    <source>
        <dbReference type="ARBA" id="ARBA00016244"/>
    </source>
</evidence>
<keyword evidence="5" id="KW-0964">Secreted</keyword>
<dbReference type="InterPro" id="IPR002371">
    <property type="entry name" value="FlgK"/>
</dbReference>
<keyword evidence="10" id="KW-0969">Cilium</keyword>
<dbReference type="PANTHER" id="PTHR30033:SF1">
    <property type="entry name" value="FLAGELLAR HOOK-ASSOCIATED PROTEIN 1"/>
    <property type="match status" value="1"/>
</dbReference>
<keyword evidence="10" id="KW-0282">Flagellum</keyword>
<evidence type="ECO:0000256" key="2">
    <source>
        <dbReference type="ARBA" id="ARBA00004613"/>
    </source>
</evidence>